<protein>
    <submittedName>
        <fullName evidence="2">Orf3 protein</fullName>
    </submittedName>
</protein>
<dbReference type="Gene3D" id="3.30.70.1120">
    <property type="entry name" value="TT1725-like"/>
    <property type="match status" value="1"/>
</dbReference>
<dbReference type="PIR" id="T43227">
    <property type="entry name" value="T43227"/>
</dbReference>
<organism evidence="2">
    <name type="scientific">Stigmatella aurantiaca</name>
    <dbReference type="NCBI Taxonomy" id="41"/>
    <lineage>
        <taxon>Bacteria</taxon>
        <taxon>Pseudomonadati</taxon>
        <taxon>Myxococcota</taxon>
        <taxon>Myxococcia</taxon>
        <taxon>Myxococcales</taxon>
        <taxon>Cystobacterineae</taxon>
        <taxon>Archangiaceae</taxon>
        <taxon>Stigmatella</taxon>
    </lineage>
</organism>
<feature type="region of interest" description="Disordered" evidence="1">
    <location>
        <begin position="101"/>
        <end position="195"/>
    </location>
</feature>
<dbReference type="InterPro" id="IPR036746">
    <property type="entry name" value="TT1725-like_sf"/>
</dbReference>
<name>O05339_STIAU</name>
<dbReference type="OMA" id="EEMYVAP"/>
<feature type="compositionally biased region" description="Basic and acidic residues" evidence="1">
    <location>
        <begin position="152"/>
        <end position="163"/>
    </location>
</feature>
<proteinExistence type="predicted"/>
<gene>
    <name evidence="2" type="primary">orf3</name>
</gene>
<dbReference type="InterPro" id="IPR007546">
    <property type="entry name" value="DUF503"/>
</dbReference>
<dbReference type="SUPFAM" id="SSF103007">
    <property type="entry name" value="Hypothetical protein TT1725"/>
    <property type="match status" value="1"/>
</dbReference>
<dbReference type="PANTHER" id="PTHR36441:SF1">
    <property type="entry name" value="DUF503 DOMAIN-CONTAINING PROTEIN"/>
    <property type="match status" value="1"/>
</dbReference>
<sequence length="195" mass="22085">MFVCVARLTLQIPESGSLKAKRQVLRRVTDRVKARFNVAVAEVDDQDLWQKASLALAVVGNERRHVDEQMEKIIHFVEEMYVAPLISREKELLAFGDTLYPHEVASPPAPRNGRREKDEGSEAEPEGLSPDELIASLNRGERSMAEAEGLGEWERRHEGREGASRPAQPAGEPRTLDEARARARTLRNPRDWEKK</sequence>
<dbReference type="EMBL" id="X87940">
    <property type="protein sequence ID" value="CAA61163.1"/>
    <property type="molecule type" value="Genomic_DNA"/>
</dbReference>
<reference evidence="2" key="1">
    <citation type="journal article" date="1997" name="J. Bacteriol.">
        <title>Translation initiation factor IF2 of the myxobacterium Stigmatella aurantiaca: presence of a single species with an unusual N-terminal sequence.</title>
        <authorList>
            <person name="Bremaud L."/>
            <person name="Laalami S."/>
            <person name="Derijard B."/>
            <person name="Cenatiempo Y."/>
        </authorList>
    </citation>
    <scope>NUCLEOTIDE SEQUENCE</scope>
    <source>
        <strain evidence="2">DW4</strain>
    </source>
</reference>
<dbReference type="AlphaFoldDB" id="O05339"/>
<evidence type="ECO:0000256" key="1">
    <source>
        <dbReference type="SAM" id="MobiDB-lite"/>
    </source>
</evidence>
<evidence type="ECO:0000313" key="2">
    <source>
        <dbReference type="EMBL" id="CAA61163.1"/>
    </source>
</evidence>
<dbReference type="Pfam" id="PF04456">
    <property type="entry name" value="DUF503"/>
    <property type="match status" value="1"/>
</dbReference>
<dbReference type="PANTHER" id="PTHR36441">
    <property type="entry name" value="HYPOTHETICAL CYTOSOLIC PROTEIN"/>
    <property type="match status" value="1"/>
</dbReference>
<accession>O05339</accession>